<gene>
    <name evidence="1" type="ORF">F5144DRAFT_166365</name>
</gene>
<name>A0ACB7PCT0_9PEZI</name>
<accession>A0ACB7PCT0</accession>
<protein>
    <submittedName>
        <fullName evidence="1">Uncharacterized protein</fullName>
    </submittedName>
</protein>
<sequence length="151" mass="16833">MATPRSCPRVFRIQVALPGVSSVARRHLADSTLTLLEGDKRHKPEKWPEGLPFEEQARRSATWELGFLSQYFYSGSCTCKWQERRGSRPPEYTVGGDTTHGSLSSVADRVPGCATGRMSRCFRPRRVLGTRSSGAHTGVTNRHTARTRSDL</sequence>
<comment type="caution">
    <text evidence="1">The sequence shown here is derived from an EMBL/GenBank/DDBJ whole genome shotgun (WGS) entry which is preliminary data.</text>
</comment>
<keyword evidence="2" id="KW-1185">Reference proteome</keyword>
<organism evidence="1 2">
    <name type="scientific">Chaetomium tenue</name>
    <dbReference type="NCBI Taxonomy" id="1854479"/>
    <lineage>
        <taxon>Eukaryota</taxon>
        <taxon>Fungi</taxon>
        <taxon>Dikarya</taxon>
        <taxon>Ascomycota</taxon>
        <taxon>Pezizomycotina</taxon>
        <taxon>Sordariomycetes</taxon>
        <taxon>Sordariomycetidae</taxon>
        <taxon>Sordariales</taxon>
        <taxon>Chaetomiaceae</taxon>
        <taxon>Chaetomium</taxon>
    </lineage>
</organism>
<dbReference type="EMBL" id="JAGIZQ010000003">
    <property type="protein sequence ID" value="KAH6636112.1"/>
    <property type="molecule type" value="Genomic_DNA"/>
</dbReference>
<proteinExistence type="predicted"/>
<evidence type="ECO:0000313" key="1">
    <source>
        <dbReference type="EMBL" id="KAH6636112.1"/>
    </source>
</evidence>
<dbReference type="Proteomes" id="UP000724584">
    <property type="component" value="Unassembled WGS sequence"/>
</dbReference>
<reference evidence="1 2" key="1">
    <citation type="journal article" date="2021" name="Nat. Commun.">
        <title>Genetic determinants of endophytism in the Arabidopsis root mycobiome.</title>
        <authorList>
            <person name="Mesny F."/>
            <person name="Miyauchi S."/>
            <person name="Thiergart T."/>
            <person name="Pickel B."/>
            <person name="Atanasova L."/>
            <person name="Karlsson M."/>
            <person name="Huettel B."/>
            <person name="Barry K.W."/>
            <person name="Haridas S."/>
            <person name="Chen C."/>
            <person name="Bauer D."/>
            <person name="Andreopoulos W."/>
            <person name="Pangilinan J."/>
            <person name="LaButti K."/>
            <person name="Riley R."/>
            <person name="Lipzen A."/>
            <person name="Clum A."/>
            <person name="Drula E."/>
            <person name="Henrissat B."/>
            <person name="Kohler A."/>
            <person name="Grigoriev I.V."/>
            <person name="Martin F.M."/>
            <person name="Hacquard S."/>
        </authorList>
    </citation>
    <scope>NUCLEOTIDE SEQUENCE [LARGE SCALE GENOMIC DNA]</scope>
    <source>
        <strain evidence="1 2">MPI-SDFR-AT-0079</strain>
    </source>
</reference>
<evidence type="ECO:0000313" key="2">
    <source>
        <dbReference type="Proteomes" id="UP000724584"/>
    </source>
</evidence>